<evidence type="ECO:0000259" key="1">
    <source>
        <dbReference type="Pfam" id="PF00675"/>
    </source>
</evidence>
<dbReference type="PANTHER" id="PTHR11851:SF224">
    <property type="entry name" value="PROCESSING PROTEASE"/>
    <property type="match status" value="1"/>
</dbReference>
<comment type="caution">
    <text evidence="3">The sequence shown here is derived from an EMBL/GenBank/DDBJ whole genome shotgun (WGS) entry which is preliminary data.</text>
</comment>
<feature type="domain" description="Peptidase M16 N-terminal" evidence="1">
    <location>
        <begin position="64"/>
        <end position="161"/>
    </location>
</feature>
<accession>S0F9N1</accession>
<evidence type="ECO:0000313" key="3">
    <source>
        <dbReference type="EMBL" id="EEF77069.1"/>
    </source>
</evidence>
<dbReference type="AlphaFoldDB" id="S0F9N1"/>
<keyword evidence="3" id="KW-0378">Hydrolase</keyword>
<dbReference type="STRING" id="547042.BACCOPRO_02577"/>
<dbReference type="EC" id="3.4.24.-" evidence="3"/>
<gene>
    <name evidence="3" type="ORF">BACCOPRO_02577</name>
</gene>
<keyword evidence="4" id="KW-1185">Reference proteome</keyword>
<dbReference type="Pfam" id="PF05193">
    <property type="entry name" value="Peptidase_M16_C"/>
    <property type="match status" value="1"/>
</dbReference>
<dbReference type="PANTHER" id="PTHR11851">
    <property type="entry name" value="METALLOPROTEASE"/>
    <property type="match status" value="1"/>
</dbReference>
<dbReference type="InterPro" id="IPR050361">
    <property type="entry name" value="MPP/UQCRC_Complex"/>
</dbReference>
<dbReference type="Proteomes" id="UP000014073">
    <property type="component" value="Unassembled WGS sequence"/>
</dbReference>
<dbReference type="EMBL" id="ACBW01000164">
    <property type="protein sequence ID" value="EEF77069.1"/>
    <property type="molecule type" value="Genomic_DNA"/>
</dbReference>
<dbReference type="Gene3D" id="3.30.830.10">
    <property type="entry name" value="Metalloenzyme, LuxS/M16 peptidase-like"/>
    <property type="match status" value="2"/>
</dbReference>
<evidence type="ECO:0000259" key="2">
    <source>
        <dbReference type="Pfam" id="PF05193"/>
    </source>
</evidence>
<dbReference type="SUPFAM" id="SSF63411">
    <property type="entry name" value="LuxS/MPP-like metallohydrolase"/>
    <property type="match status" value="2"/>
</dbReference>
<dbReference type="GO" id="GO:0046872">
    <property type="term" value="F:metal ion binding"/>
    <property type="evidence" value="ECO:0007669"/>
    <property type="project" value="InterPro"/>
</dbReference>
<organism evidence="3 4">
    <name type="scientific">Phocaeicola coprophilus DSM 18228 = JCM 13818</name>
    <dbReference type="NCBI Taxonomy" id="547042"/>
    <lineage>
        <taxon>Bacteria</taxon>
        <taxon>Pseudomonadati</taxon>
        <taxon>Bacteroidota</taxon>
        <taxon>Bacteroidia</taxon>
        <taxon>Bacteroidales</taxon>
        <taxon>Bacteroidaceae</taxon>
        <taxon>Phocaeicola</taxon>
    </lineage>
</organism>
<sequence length="430" mass="49543">MSMLDRTVPPIIRPIEHFSIDHPEVRMMRNGMPLRIIRVGDEDVIRFDLLIHGGQWNQRMPLQAMFTNRMLREGTRTLTSATIAEKLDYYGAWLDLSSSVNYGFVTLYSLGKYFPQTIEILASMIKEPTFPEKELNIVTDVNRQQYLVNCQRVEVLARKQLNRSLFGTAHPLGKYAEKEDYDRITSQDLQDFYQTYYHSDNCSAYVSGKVTDEVLRCIEEHFGNQAWGNTASVTTAASHLPATDKRKRVFIEKEDALQSSLKMGAFSLDRNHPDYLKFRILVTLFGGYFGSRLMSNIREDKGYTYGIGAGVVSYPDTGIFVISTEAANEYIEPLIKEVYHEMDRLCEERVPKEELEMVRNYMLGDMCRSYESAFSLADAWIFIETAGLDEQFFDRAVEAIRDINEEEIRTLACKHFCKENLIEVIAGKKM</sequence>
<dbReference type="InterPro" id="IPR011249">
    <property type="entry name" value="Metalloenz_LuxS/M16"/>
</dbReference>
<feature type="domain" description="Peptidase M16 C-terminal" evidence="2">
    <location>
        <begin position="184"/>
        <end position="360"/>
    </location>
</feature>
<dbReference type="Pfam" id="PF00675">
    <property type="entry name" value="Peptidase_M16"/>
    <property type="match status" value="1"/>
</dbReference>
<reference evidence="3 4" key="1">
    <citation type="submission" date="2008-12" db="EMBL/GenBank/DDBJ databases">
        <authorList>
            <person name="Fulton L."/>
            <person name="Clifton S."/>
            <person name="Fulton B."/>
            <person name="Xu J."/>
            <person name="Minx P."/>
            <person name="Pepin K.H."/>
            <person name="Johnson M."/>
            <person name="Bhonagiri V."/>
            <person name="Nash W.E."/>
            <person name="Mardis E.R."/>
            <person name="Wilson R.K."/>
        </authorList>
    </citation>
    <scope>NUCLEOTIDE SEQUENCE [LARGE SCALE GENOMIC DNA]</scope>
    <source>
        <strain evidence="3 4">DSM 18228</strain>
    </source>
</reference>
<name>S0F9N1_9BACT</name>
<dbReference type="GO" id="GO:0016787">
    <property type="term" value="F:hydrolase activity"/>
    <property type="evidence" value="ECO:0007669"/>
    <property type="project" value="UniProtKB-KW"/>
</dbReference>
<dbReference type="InterPro" id="IPR007863">
    <property type="entry name" value="Peptidase_M16_C"/>
</dbReference>
<dbReference type="InterPro" id="IPR011765">
    <property type="entry name" value="Pept_M16_N"/>
</dbReference>
<protein>
    <submittedName>
        <fullName evidence="3">Peptidase M16 inactive domain protein</fullName>
        <ecNumber evidence="3">3.4.24.-</ecNumber>
    </submittedName>
</protein>
<dbReference type="HOGENOM" id="CLU_009902_6_1_10"/>
<proteinExistence type="predicted"/>
<dbReference type="eggNOG" id="COG0612">
    <property type="taxonomic scope" value="Bacteria"/>
</dbReference>
<evidence type="ECO:0000313" key="4">
    <source>
        <dbReference type="Proteomes" id="UP000014073"/>
    </source>
</evidence>